<dbReference type="Proteomes" id="UP000003416">
    <property type="component" value="Unassembled WGS sequence"/>
</dbReference>
<feature type="coiled-coil region" evidence="1">
    <location>
        <begin position="409"/>
        <end position="461"/>
    </location>
</feature>
<dbReference type="Pfam" id="PF13181">
    <property type="entry name" value="TPR_8"/>
    <property type="match status" value="2"/>
</dbReference>
<evidence type="ECO:0000256" key="1">
    <source>
        <dbReference type="SAM" id="Coils"/>
    </source>
</evidence>
<gene>
    <name evidence="3" type="ORF">HMPREF9446_03160</name>
</gene>
<keyword evidence="2" id="KW-1133">Transmembrane helix</keyword>
<dbReference type="SUPFAM" id="SSF48452">
    <property type="entry name" value="TPR-like"/>
    <property type="match status" value="1"/>
</dbReference>
<evidence type="ECO:0000313" key="4">
    <source>
        <dbReference type="Proteomes" id="UP000003416"/>
    </source>
</evidence>
<accession>F3PWM4</accession>
<dbReference type="RefSeq" id="WP_009126381.1">
    <property type="nucleotide sequence ID" value="NZ_GL882689.1"/>
</dbReference>
<dbReference type="STRING" id="763034.HMPREF9446_03160"/>
<name>F3PWM4_9BACE</name>
<keyword evidence="2" id="KW-0472">Membrane</keyword>
<dbReference type="InterPro" id="IPR019734">
    <property type="entry name" value="TPR_rpt"/>
</dbReference>
<keyword evidence="2" id="KW-0812">Transmembrane</keyword>
<dbReference type="SMART" id="SM00028">
    <property type="entry name" value="TPR"/>
    <property type="match status" value="3"/>
</dbReference>
<dbReference type="GeneID" id="86050567"/>
<dbReference type="eggNOG" id="COG0457">
    <property type="taxonomic scope" value="Bacteria"/>
</dbReference>
<reference evidence="3 4" key="1">
    <citation type="submission" date="2011-02" db="EMBL/GenBank/DDBJ databases">
        <authorList>
            <person name="Weinstock G."/>
            <person name="Sodergren E."/>
            <person name="Clifton S."/>
            <person name="Fulton L."/>
            <person name="Fulton B."/>
            <person name="Courtney L."/>
            <person name="Fronick C."/>
            <person name="Harrison M."/>
            <person name="Strong C."/>
            <person name="Farmer C."/>
            <person name="Delahaunty K."/>
            <person name="Markovic C."/>
            <person name="Hall O."/>
            <person name="Minx P."/>
            <person name="Tomlinson C."/>
            <person name="Mitreva M."/>
            <person name="Hou S."/>
            <person name="Chen J."/>
            <person name="Wollam A."/>
            <person name="Pepin K.H."/>
            <person name="Johnson M."/>
            <person name="Bhonagiri V."/>
            <person name="Zhang X."/>
            <person name="Suruliraj S."/>
            <person name="Warren W."/>
            <person name="Chinwalla A."/>
            <person name="Mardis E.R."/>
            <person name="Wilson R.K."/>
        </authorList>
    </citation>
    <scope>NUCLEOTIDE SEQUENCE [LARGE SCALE GENOMIC DNA]</scope>
    <source>
        <strain evidence="3 4">YIT 12057</strain>
    </source>
</reference>
<proteinExistence type="predicted"/>
<dbReference type="InterPro" id="IPR011990">
    <property type="entry name" value="TPR-like_helical_dom_sf"/>
</dbReference>
<dbReference type="Gene3D" id="1.25.40.10">
    <property type="entry name" value="Tetratricopeptide repeat domain"/>
    <property type="match status" value="2"/>
</dbReference>
<feature type="transmembrane region" description="Helical" evidence="2">
    <location>
        <begin position="365"/>
        <end position="387"/>
    </location>
</feature>
<comment type="caution">
    <text evidence="3">The sequence shown here is derived from an EMBL/GenBank/DDBJ whole genome shotgun (WGS) entry which is preliminary data.</text>
</comment>
<protein>
    <submittedName>
        <fullName evidence="3">Tetratricopeptide repeat protein</fullName>
    </submittedName>
</protein>
<keyword evidence="4" id="KW-1185">Reference proteome</keyword>
<dbReference type="EMBL" id="AFBN01000096">
    <property type="protein sequence ID" value="EGF51953.1"/>
    <property type="molecule type" value="Genomic_DNA"/>
</dbReference>
<sequence length="575" mass="66719">MKNTLLIGFLLACGLWSSCTEKAVFDVLDKAESSMETHPDSALFLLHHISHPGKLRGKQRADYALLLTQARDKNYLDSLQSDSLIGIAVDYYKDRDDDVKAGKSLFYYGKVAALQDKDTLAMQAYLDALARLEKTGEYKLRGLVYEYIGRINDARKMHDMALENYRKSISCYQRAHDTLGIAYIYRNIAWIYEGRHEQDSVRLYVDLGISALNGDSLSPAFPSLMHLKGVMESNSGNYSEAMECFRTAIRHERGETPVIYYCTSPEGDSYAQQGRIDEAEKCFQNILSWNKGNMRFGGYHYLYLLEKRRGKYKRALSFKEKSDSLLQVVQDERLRSGIRKLQQEYEVEKLRLEAEVLRKSQQMQLLGGMVLLVFLISAGAFTVYKILARRKYLYEKRLYEAMRLHKEVISVNEKTIEEYQSRIENLKRAGTLAEDTFREQIGKLEREIQVLVNKNQEARENSYAGGRTILLQLRGHLLVVENMTLEEKRQLFAYMDLLFDNFATHLRNEYKLKDGYLLLATFMKLGFSFEELMAVFDCGPEAIRKRKQRLKEKLELDSTINLYVFLTFYPRKMSC</sequence>
<evidence type="ECO:0000256" key="2">
    <source>
        <dbReference type="SAM" id="Phobius"/>
    </source>
</evidence>
<dbReference type="HOGENOM" id="CLU_030491_1_0_10"/>
<keyword evidence="1" id="KW-0175">Coiled coil</keyword>
<dbReference type="AlphaFoldDB" id="F3PWM4"/>
<dbReference type="PROSITE" id="PS51257">
    <property type="entry name" value="PROKAR_LIPOPROTEIN"/>
    <property type="match status" value="1"/>
</dbReference>
<organism evidence="3 4">
    <name type="scientific">Bacteroides fluxus YIT 12057</name>
    <dbReference type="NCBI Taxonomy" id="763034"/>
    <lineage>
        <taxon>Bacteria</taxon>
        <taxon>Pseudomonadati</taxon>
        <taxon>Bacteroidota</taxon>
        <taxon>Bacteroidia</taxon>
        <taxon>Bacteroidales</taxon>
        <taxon>Bacteroidaceae</taxon>
        <taxon>Bacteroides</taxon>
    </lineage>
</organism>
<evidence type="ECO:0000313" key="3">
    <source>
        <dbReference type="EMBL" id="EGF51953.1"/>
    </source>
</evidence>